<dbReference type="SUPFAM" id="SSF52788">
    <property type="entry name" value="Phosphotyrosine protein phosphatases I"/>
    <property type="match status" value="1"/>
</dbReference>
<keyword evidence="1" id="KW-0059">Arsenical resistance</keyword>
<dbReference type="Pfam" id="PF01451">
    <property type="entry name" value="LMWPc"/>
    <property type="match status" value="1"/>
</dbReference>
<evidence type="ECO:0000256" key="1">
    <source>
        <dbReference type="ARBA" id="ARBA00022849"/>
    </source>
</evidence>
<dbReference type="Gene3D" id="3.40.50.2300">
    <property type="match status" value="1"/>
</dbReference>
<organism evidence="3 4">
    <name type="scientific">Corynebacterium frankenforstense DSM 45800</name>
    <dbReference type="NCBI Taxonomy" id="1437875"/>
    <lineage>
        <taxon>Bacteria</taxon>
        <taxon>Bacillati</taxon>
        <taxon>Actinomycetota</taxon>
        <taxon>Actinomycetes</taxon>
        <taxon>Mycobacteriales</taxon>
        <taxon>Corynebacteriaceae</taxon>
        <taxon>Corynebacterium</taxon>
    </lineage>
</organism>
<evidence type="ECO:0000259" key="2">
    <source>
        <dbReference type="SMART" id="SM00226"/>
    </source>
</evidence>
<gene>
    <name evidence="3" type="ORF">CFRA_02175</name>
</gene>
<keyword evidence="4" id="KW-1185">Reference proteome</keyword>
<evidence type="ECO:0000313" key="3">
    <source>
        <dbReference type="EMBL" id="APT88276.1"/>
    </source>
</evidence>
<name>A0A1L7CR03_9CORY</name>
<dbReference type="PANTHER" id="PTHR43428:SF1">
    <property type="entry name" value="ARSENATE REDUCTASE"/>
    <property type="match status" value="1"/>
</dbReference>
<dbReference type="GO" id="GO:0046685">
    <property type="term" value="P:response to arsenic-containing substance"/>
    <property type="evidence" value="ECO:0007669"/>
    <property type="project" value="UniProtKB-KW"/>
</dbReference>
<proteinExistence type="predicted"/>
<dbReference type="OrthoDB" id="9799372at2"/>
<dbReference type="InterPro" id="IPR023485">
    <property type="entry name" value="Ptyr_pPase"/>
</dbReference>
<dbReference type="SMART" id="SM00226">
    <property type="entry name" value="LMWPc"/>
    <property type="match status" value="1"/>
</dbReference>
<dbReference type="KEGG" id="cfk:CFRA_02175"/>
<dbReference type="PANTHER" id="PTHR43428">
    <property type="entry name" value="ARSENATE REDUCTASE"/>
    <property type="match status" value="1"/>
</dbReference>
<evidence type="ECO:0000313" key="4">
    <source>
        <dbReference type="Proteomes" id="UP000185434"/>
    </source>
</evidence>
<feature type="domain" description="Phosphotyrosine protein phosphatase I" evidence="2">
    <location>
        <begin position="78"/>
        <end position="204"/>
    </location>
</feature>
<dbReference type="Proteomes" id="UP000185434">
    <property type="component" value="Chromosome"/>
</dbReference>
<sequence length="214" mass="23646">MSDNDLAPEHFDNVRRDLHRRFGHRIDAETVDRVLDEAIAASSDATVSTFLPTLVDREASDRLSEMLTADDPEAACRQEIVYVSRRNAGRTQLAASITRALADEEVAVREIGLEPADGINPHVTPVLEEKGLPTDVLEQIHLVPRTVHRADVVVLMGVDVDEIPDVPGDRYVHWDVQNPDGRSLEDVRATRDHLLELIPGLLAEMGVRTTATVA</sequence>
<dbReference type="EMBL" id="CP009247">
    <property type="protein sequence ID" value="APT88276.1"/>
    <property type="molecule type" value="Genomic_DNA"/>
</dbReference>
<protein>
    <recommendedName>
        <fullName evidence="2">Phosphotyrosine protein phosphatase I domain-containing protein</fullName>
    </recommendedName>
</protein>
<dbReference type="NCBIfam" id="NF046112">
    <property type="entry name" value="MSMEG_6209_Nter"/>
    <property type="match status" value="1"/>
</dbReference>
<reference evidence="3 4" key="1">
    <citation type="submission" date="2014-08" db="EMBL/GenBank/DDBJ databases">
        <title>Complete genome sequence of Corynebacterium frankenforstense ST18(T) (=DSM 45800(T)), isolated from raw cow milk.</title>
        <authorList>
            <person name="Ruckert C."/>
            <person name="Albersmeier A."/>
            <person name="Winkler A."/>
            <person name="Lipski A."/>
            <person name="Kalinowski J."/>
        </authorList>
    </citation>
    <scope>NUCLEOTIDE SEQUENCE [LARGE SCALE GENOMIC DNA]</scope>
    <source>
        <strain evidence="3 4">ST18</strain>
    </source>
</reference>
<accession>A0A1L7CR03</accession>
<dbReference type="STRING" id="1437875.CFRA_02175"/>
<dbReference type="InterPro" id="IPR036196">
    <property type="entry name" value="Ptyr_pPase_sf"/>
</dbReference>
<dbReference type="RefSeq" id="WP_075663250.1">
    <property type="nucleotide sequence ID" value="NZ_CP009247.1"/>
</dbReference>
<dbReference type="Gene3D" id="1.10.8.1060">
    <property type="entry name" value="Corynebacterium glutamicum thioredoxin-dependent arsenate reductase, N-terminal domain"/>
    <property type="match status" value="1"/>
</dbReference>
<dbReference type="AlphaFoldDB" id="A0A1L7CR03"/>